<feature type="transmembrane region" description="Helical" evidence="1">
    <location>
        <begin position="243"/>
        <end position="262"/>
    </location>
</feature>
<keyword evidence="4" id="KW-1185">Reference proteome</keyword>
<comment type="caution">
    <text evidence="3">The sequence shown here is derived from an EMBL/GenBank/DDBJ whole genome shotgun (WGS) entry which is preliminary data.</text>
</comment>
<name>A0A8H5FSK6_9AGAR</name>
<feature type="transmembrane region" description="Helical" evidence="1">
    <location>
        <begin position="175"/>
        <end position="193"/>
    </location>
</feature>
<evidence type="ECO:0000313" key="3">
    <source>
        <dbReference type="EMBL" id="KAF5348115.1"/>
    </source>
</evidence>
<dbReference type="AlphaFoldDB" id="A0A8H5FSK6"/>
<gene>
    <name evidence="3" type="ORF">D9756_010766</name>
</gene>
<feature type="transmembrane region" description="Helical" evidence="1">
    <location>
        <begin position="97"/>
        <end position="118"/>
    </location>
</feature>
<proteinExistence type="predicted"/>
<dbReference type="OrthoDB" id="3206101at2759"/>
<dbReference type="EMBL" id="JAACJO010000021">
    <property type="protein sequence ID" value="KAF5348115.1"/>
    <property type="molecule type" value="Genomic_DNA"/>
</dbReference>
<keyword evidence="1" id="KW-0472">Membrane</keyword>
<organism evidence="3 4">
    <name type="scientific">Leucocoprinus leucothites</name>
    <dbReference type="NCBI Taxonomy" id="201217"/>
    <lineage>
        <taxon>Eukaryota</taxon>
        <taxon>Fungi</taxon>
        <taxon>Dikarya</taxon>
        <taxon>Basidiomycota</taxon>
        <taxon>Agaricomycotina</taxon>
        <taxon>Agaricomycetes</taxon>
        <taxon>Agaricomycetidae</taxon>
        <taxon>Agaricales</taxon>
        <taxon>Agaricineae</taxon>
        <taxon>Agaricaceae</taxon>
        <taxon>Leucocoprinus</taxon>
    </lineage>
</organism>
<sequence>MSKELYTRQYINVVGLALLLYDHILTWQDEIQYVWRYDFRLEVPLLDLNGSLRESRNSTWTMKATYFISRYFALAGHIVNVIYSSPYFIQRQNGDCLAWFKFQMGAMMVLVFNMEFIMMMRVHALYNHKFWVGAVLAAWYMLCRTYNAWALPRAVAQVETNINCIPIKSPGTSRWITYVVIILNQAMFWCLSYRKYRCAVRDGWSDYSLIRLVIRDNSWAFLLLVGVLVSLIPYDVYVKNQGHIIFCIMTCLLSIIPCRLVLNIRCLKYETDSEVEQVDMSTIVTRNTM</sequence>
<dbReference type="InterPro" id="IPR045340">
    <property type="entry name" value="DUF6533"/>
</dbReference>
<reference evidence="3 4" key="1">
    <citation type="journal article" date="2020" name="ISME J.">
        <title>Uncovering the hidden diversity of litter-decomposition mechanisms in mushroom-forming fungi.</title>
        <authorList>
            <person name="Floudas D."/>
            <person name="Bentzer J."/>
            <person name="Ahren D."/>
            <person name="Johansson T."/>
            <person name="Persson P."/>
            <person name="Tunlid A."/>
        </authorList>
    </citation>
    <scope>NUCLEOTIDE SEQUENCE [LARGE SCALE GENOMIC DNA]</scope>
    <source>
        <strain evidence="3 4">CBS 146.42</strain>
    </source>
</reference>
<dbReference type="Proteomes" id="UP000559027">
    <property type="component" value="Unassembled WGS sequence"/>
</dbReference>
<feature type="transmembrane region" description="Helical" evidence="1">
    <location>
        <begin position="64"/>
        <end position="85"/>
    </location>
</feature>
<evidence type="ECO:0000259" key="2">
    <source>
        <dbReference type="Pfam" id="PF20151"/>
    </source>
</evidence>
<feature type="domain" description="DUF6533" evidence="2">
    <location>
        <begin position="10"/>
        <end position="74"/>
    </location>
</feature>
<protein>
    <recommendedName>
        <fullName evidence="2">DUF6533 domain-containing protein</fullName>
    </recommendedName>
</protein>
<evidence type="ECO:0000256" key="1">
    <source>
        <dbReference type="SAM" id="Phobius"/>
    </source>
</evidence>
<keyword evidence="1" id="KW-1133">Transmembrane helix</keyword>
<dbReference type="Pfam" id="PF20151">
    <property type="entry name" value="DUF6533"/>
    <property type="match status" value="1"/>
</dbReference>
<keyword evidence="1" id="KW-0812">Transmembrane</keyword>
<feature type="transmembrane region" description="Helical" evidence="1">
    <location>
        <begin position="130"/>
        <end position="149"/>
    </location>
</feature>
<accession>A0A8H5FSK6</accession>
<feature type="transmembrane region" description="Helical" evidence="1">
    <location>
        <begin position="219"/>
        <end position="237"/>
    </location>
</feature>
<evidence type="ECO:0000313" key="4">
    <source>
        <dbReference type="Proteomes" id="UP000559027"/>
    </source>
</evidence>